<dbReference type="Proteomes" id="UP000706151">
    <property type="component" value="Unassembled WGS sequence"/>
</dbReference>
<gene>
    <name evidence="1" type="ORF">IPK02_18130</name>
</gene>
<reference evidence="1 2" key="1">
    <citation type="submission" date="2020-10" db="EMBL/GenBank/DDBJ databases">
        <title>Connecting structure to function with the recovery of over 1000 high-quality activated sludge metagenome-assembled genomes encoding full-length rRNA genes using long-read sequencing.</title>
        <authorList>
            <person name="Singleton C.M."/>
            <person name="Petriglieri F."/>
            <person name="Kristensen J.M."/>
            <person name="Kirkegaard R.H."/>
            <person name="Michaelsen T.Y."/>
            <person name="Andersen M.H."/>
            <person name="Karst S.M."/>
            <person name="Dueholm M.S."/>
            <person name="Nielsen P.H."/>
            <person name="Albertsen M."/>
        </authorList>
    </citation>
    <scope>NUCLEOTIDE SEQUENCE [LARGE SCALE GENOMIC DNA]</scope>
    <source>
        <strain evidence="1">Fred_18-Q3-R57-64_BAT3C.720</strain>
    </source>
</reference>
<sequence length="176" mass="19045">MKTAPTLPTNDPLTFSAHIGNGDDRFYVAFVGLPDTVPHPVTSHPVRRWHAFRLSIILRPVYAACGYVVPEATPEQVAAALFPDLFPAASLDQLIPPGLTAEDFALFLDYARDADNWNGTPLIGGNVESDRSTTARLTRMKQAGLLRRALSDGHRWIVFTPQGKALAALCGIPIGA</sequence>
<accession>A0A935TBT7</accession>
<protein>
    <submittedName>
        <fullName evidence="1">Uncharacterized protein</fullName>
    </submittedName>
</protein>
<dbReference type="EMBL" id="JADJOT010000011">
    <property type="protein sequence ID" value="MBK7955701.1"/>
    <property type="molecule type" value="Genomic_DNA"/>
</dbReference>
<evidence type="ECO:0000313" key="2">
    <source>
        <dbReference type="Proteomes" id="UP000706151"/>
    </source>
</evidence>
<comment type="caution">
    <text evidence="1">The sequence shown here is derived from an EMBL/GenBank/DDBJ whole genome shotgun (WGS) entry which is preliminary data.</text>
</comment>
<organism evidence="1 2">
    <name type="scientific">Candidatus Accumulibacter affinis</name>
    <dbReference type="NCBI Taxonomy" id="2954384"/>
    <lineage>
        <taxon>Bacteria</taxon>
        <taxon>Pseudomonadati</taxon>
        <taxon>Pseudomonadota</taxon>
        <taxon>Betaproteobacteria</taxon>
        <taxon>Candidatus Accumulibacter</taxon>
    </lineage>
</organism>
<proteinExistence type="predicted"/>
<dbReference type="AlphaFoldDB" id="A0A935TBT7"/>
<evidence type="ECO:0000313" key="1">
    <source>
        <dbReference type="EMBL" id="MBK7955701.1"/>
    </source>
</evidence>
<name>A0A935TBT7_9PROT</name>